<feature type="domain" description="EamA" evidence="8">
    <location>
        <begin position="7"/>
        <end position="139"/>
    </location>
</feature>
<dbReference type="Gene3D" id="1.10.3730.20">
    <property type="match status" value="1"/>
</dbReference>
<name>A0ABW4KEV7_9BACI</name>
<evidence type="ECO:0000256" key="6">
    <source>
        <dbReference type="ARBA" id="ARBA00023136"/>
    </source>
</evidence>
<dbReference type="InterPro" id="IPR050638">
    <property type="entry name" value="AA-Vitamin_Transporters"/>
</dbReference>
<feature type="transmembrane region" description="Helical" evidence="7">
    <location>
        <begin position="7"/>
        <end position="25"/>
    </location>
</feature>
<evidence type="ECO:0000256" key="7">
    <source>
        <dbReference type="SAM" id="Phobius"/>
    </source>
</evidence>
<gene>
    <name evidence="9" type="ORF">ACFSCZ_06180</name>
</gene>
<evidence type="ECO:0000313" key="9">
    <source>
        <dbReference type="EMBL" id="MFD1706342.1"/>
    </source>
</evidence>
<keyword evidence="5 7" id="KW-1133">Transmembrane helix</keyword>
<dbReference type="Proteomes" id="UP001597301">
    <property type="component" value="Unassembled WGS sequence"/>
</dbReference>
<protein>
    <submittedName>
        <fullName evidence="9">DMT family transporter</fullName>
    </submittedName>
</protein>
<feature type="transmembrane region" description="Helical" evidence="7">
    <location>
        <begin position="69"/>
        <end position="88"/>
    </location>
</feature>
<feature type="transmembrane region" description="Helical" evidence="7">
    <location>
        <begin position="178"/>
        <end position="198"/>
    </location>
</feature>
<feature type="transmembrane region" description="Helical" evidence="7">
    <location>
        <begin position="37"/>
        <end position="57"/>
    </location>
</feature>
<dbReference type="RefSeq" id="WP_380772931.1">
    <property type="nucleotide sequence ID" value="NZ_JBHUEO010000012.1"/>
</dbReference>
<evidence type="ECO:0000256" key="1">
    <source>
        <dbReference type="ARBA" id="ARBA00004651"/>
    </source>
</evidence>
<feature type="transmembrane region" description="Helical" evidence="7">
    <location>
        <begin position="94"/>
        <end position="116"/>
    </location>
</feature>
<dbReference type="Pfam" id="PF00892">
    <property type="entry name" value="EamA"/>
    <property type="match status" value="2"/>
</dbReference>
<sequence length="317" mass="35341">MVNNKIIGYSCLAVAASFWGAMYVVGKFVMAHISPFVVLWLRYLVAFTILFFISYVIKKERIHKSDLPFMAWLGFVGYFLSNGGAFVGTHLSSAQLGSLIAATPPVFTMFLAAWILKEKLTVTKIISILLAVLGLFIVVGIRFEHTQEQFILGAFILILGSLAWALYTVFVKGVRYSALLVSTYATGFGIVFTTPVMIWEFQREDLVHLMDLSSVLSILYLGIAATALAFFLWNTGMQYVEAGVGSIFTFLNTVVGGFLGWLFLKEPLNWNFFVGSLLVLMAIVLILYKDERPVESNRDALGKLQKQAYGWKIKKGS</sequence>
<evidence type="ECO:0000256" key="4">
    <source>
        <dbReference type="ARBA" id="ARBA00022692"/>
    </source>
</evidence>
<accession>A0ABW4KEV7</accession>
<feature type="transmembrane region" description="Helical" evidence="7">
    <location>
        <begin position="242"/>
        <end position="264"/>
    </location>
</feature>
<evidence type="ECO:0000256" key="2">
    <source>
        <dbReference type="ARBA" id="ARBA00007362"/>
    </source>
</evidence>
<reference evidence="10" key="1">
    <citation type="journal article" date="2019" name="Int. J. Syst. Evol. Microbiol.">
        <title>The Global Catalogue of Microorganisms (GCM) 10K type strain sequencing project: providing services to taxonomists for standard genome sequencing and annotation.</title>
        <authorList>
            <consortium name="The Broad Institute Genomics Platform"/>
            <consortium name="The Broad Institute Genome Sequencing Center for Infectious Disease"/>
            <person name="Wu L."/>
            <person name="Ma J."/>
        </authorList>
    </citation>
    <scope>NUCLEOTIDE SEQUENCE [LARGE SCALE GENOMIC DNA]</scope>
    <source>
        <strain evidence="10">CGMCC 1.12295</strain>
    </source>
</reference>
<feature type="transmembrane region" description="Helical" evidence="7">
    <location>
        <begin position="270"/>
        <end position="288"/>
    </location>
</feature>
<comment type="similarity">
    <text evidence="2">Belongs to the EamA transporter family.</text>
</comment>
<evidence type="ECO:0000259" key="8">
    <source>
        <dbReference type="Pfam" id="PF00892"/>
    </source>
</evidence>
<dbReference type="EMBL" id="JBHUEO010000012">
    <property type="protein sequence ID" value="MFD1706342.1"/>
    <property type="molecule type" value="Genomic_DNA"/>
</dbReference>
<evidence type="ECO:0000256" key="3">
    <source>
        <dbReference type="ARBA" id="ARBA00022475"/>
    </source>
</evidence>
<feature type="transmembrane region" description="Helical" evidence="7">
    <location>
        <begin position="125"/>
        <end position="143"/>
    </location>
</feature>
<feature type="transmembrane region" description="Helical" evidence="7">
    <location>
        <begin position="149"/>
        <end position="171"/>
    </location>
</feature>
<dbReference type="InterPro" id="IPR037185">
    <property type="entry name" value="EmrE-like"/>
</dbReference>
<evidence type="ECO:0000256" key="5">
    <source>
        <dbReference type="ARBA" id="ARBA00022989"/>
    </source>
</evidence>
<dbReference type="InterPro" id="IPR000620">
    <property type="entry name" value="EamA_dom"/>
</dbReference>
<keyword evidence="10" id="KW-1185">Reference proteome</keyword>
<organism evidence="9 10">
    <name type="scientific">Siminovitchia sediminis</name>
    <dbReference type="NCBI Taxonomy" id="1274353"/>
    <lineage>
        <taxon>Bacteria</taxon>
        <taxon>Bacillati</taxon>
        <taxon>Bacillota</taxon>
        <taxon>Bacilli</taxon>
        <taxon>Bacillales</taxon>
        <taxon>Bacillaceae</taxon>
        <taxon>Siminovitchia</taxon>
    </lineage>
</organism>
<proteinExistence type="inferred from homology"/>
<dbReference type="PANTHER" id="PTHR32322">
    <property type="entry name" value="INNER MEMBRANE TRANSPORTER"/>
    <property type="match status" value="1"/>
</dbReference>
<keyword evidence="3" id="KW-1003">Cell membrane</keyword>
<evidence type="ECO:0000313" key="10">
    <source>
        <dbReference type="Proteomes" id="UP001597301"/>
    </source>
</evidence>
<keyword evidence="6 7" id="KW-0472">Membrane</keyword>
<comment type="caution">
    <text evidence="9">The sequence shown here is derived from an EMBL/GenBank/DDBJ whole genome shotgun (WGS) entry which is preliminary data.</text>
</comment>
<keyword evidence="4 7" id="KW-0812">Transmembrane</keyword>
<feature type="domain" description="EamA" evidence="8">
    <location>
        <begin position="152"/>
        <end position="287"/>
    </location>
</feature>
<comment type="subcellular location">
    <subcellularLocation>
        <location evidence="1">Cell membrane</location>
        <topology evidence="1">Multi-pass membrane protein</topology>
    </subcellularLocation>
</comment>
<dbReference type="PANTHER" id="PTHR32322:SF18">
    <property type="entry name" value="S-ADENOSYLMETHIONINE_S-ADENOSYLHOMOCYSTEINE TRANSPORTER"/>
    <property type="match status" value="1"/>
</dbReference>
<dbReference type="SUPFAM" id="SSF103481">
    <property type="entry name" value="Multidrug resistance efflux transporter EmrE"/>
    <property type="match status" value="2"/>
</dbReference>
<feature type="transmembrane region" description="Helical" evidence="7">
    <location>
        <begin position="218"/>
        <end position="235"/>
    </location>
</feature>